<dbReference type="RefSeq" id="WP_173128267.1">
    <property type="nucleotide sequence ID" value="NZ_CBCSGW010000040.1"/>
</dbReference>
<evidence type="ECO:0000313" key="4">
    <source>
        <dbReference type="Proteomes" id="UP000763557"/>
    </source>
</evidence>
<organism evidence="3 4">
    <name type="scientific">Kibdelosporangium persicum</name>
    <dbReference type="NCBI Taxonomy" id="2698649"/>
    <lineage>
        <taxon>Bacteria</taxon>
        <taxon>Bacillati</taxon>
        <taxon>Actinomycetota</taxon>
        <taxon>Actinomycetes</taxon>
        <taxon>Pseudonocardiales</taxon>
        <taxon>Pseudonocardiaceae</taxon>
        <taxon>Kibdelosporangium</taxon>
    </lineage>
</organism>
<evidence type="ECO:0000256" key="1">
    <source>
        <dbReference type="SAM" id="SignalP"/>
    </source>
</evidence>
<dbReference type="Pfam" id="PF24837">
    <property type="entry name" value="AMIN-like"/>
    <property type="match status" value="1"/>
</dbReference>
<dbReference type="Proteomes" id="UP000763557">
    <property type="component" value="Unassembled WGS sequence"/>
</dbReference>
<feature type="domain" description="AMIN-like" evidence="2">
    <location>
        <begin position="47"/>
        <end position="172"/>
    </location>
</feature>
<feature type="signal peptide" evidence="1">
    <location>
        <begin position="1"/>
        <end position="24"/>
    </location>
</feature>
<keyword evidence="4" id="KW-1185">Reference proteome</keyword>
<reference evidence="3 4" key="1">
    <citation type="submission" date="2020-01" db="EMBL/GenBank/DDBJ databases">
        <title>Kibdelosporangium persica a novel Actinomycetes from a hot desert in Iran.</title>
        <authorList>
            <person name="Safaei N."/>
            <person name="Zaburannyi N."/>
            <person name="Mueller R."/>
            <person name="Wink J."/>
        </authorList>
    </citation>
    <scope>NUCLEOTIDE SEQUENCE [LARGE SCALE GENOMIC DNA]</scope>
    <source>
        <strain evidence="3 4">4NS15</strain>
    </source>
</reference>
<comment type="caution">
    <text evidence="3">The sequence shown here is derived from an EMBL/GenBank/DDBJ whole genome shotgun (WGS) entry which is preliminary data.</text>
</comment>
<name>A0ABX2F127_9PSEU</name>
<dbReference type="EMBL" id="JAAATY010000005">
    <property type="protein sequence ID" value="NRN65031.1"/>
    <property type="molecule type" value="Genomic_DNA"/>
</dbReference>
<keyword evidence="1" id="KW-0732">Signal</keyword>
<evidence type="ECO:0000259" key="2">
    <source>
        <dbReference type="Pfam" id="PF24837"/>
    </source>
</evidence>
<evidence type="ECO:0000313" key="3">
    <source>
        <dbReference type="EMBL" id="NRN65031.1"/>
    </source>
</evidence>
<protein>
    <recommendedName>
        <fullName evidence="2">AMIN-like domain-containing protein</fullName>
    </recommendedName>
</protein>
<gene>
    <name evidence="3" type="ORF">GC106_22410</name>
</gene>
<sequence>MTRRTLLVLITTVAALLMPAAANATQAACGITWGSATKSAPPSTTGELVNVRSGSHECYDRLVLDFRAPVDGFHVTYVDQMTEDPTGDPIPLRGGAFLSVTAHGPAYDENGQPTYTYPNRDELNDLTGFPTFRQLAWAGSFEGSTTVGLGVRARLPFRVLTLPDRVVVDVAHSW</sequence>
<dbReference type="InterPro" id="IPR056303">
    <property type="entry name" value="AMIN-like"/>
</dbReference>
<proteinExistence type="predicted"/>
<feature type="chain" id="PRO_5046482894" description="AMIN-like domain-containing protein" evidence="1">
    <location>
        <begin position="25"/>
        <end position="174"/>
    </location>
</feature>
<accession>A0ABX2F127</accession>